<dbReference type="Pfam" id="PF17765">
    <property type="entry name" value="MLTR_LBD"/>
    <property type="match status" value="1"/>
</dbReference>
<dbReference type="InterPro" id="IPR001387">
    <property type="entry name" value="Cro/C1-type_HTH"/>
</dbReference>
<dbReference type="InterPro" id="IPR041413">
    <property type="entry name" value="MLTR_LBD"/>
</dbReference>
<dbReference type="PROSITE" id="PS50943">
    <property type="entry name" value="HTH_CROC1"/>
    <property type="match status" value="1"/>
</dbReference>
<dbReference type="CDD" id="cd00093">
    <property type="entry name" value="HTH_XRE"/>
    <property type="match status" value="1"/>
</dbReference>
<accession>A0ABP8E0C0</accession>
<dbReference type="PANTHER" id="PTHR35010:SF2">
    <property type="entry name" value="BLL4672 PROTEIN"/>
    <property type="match status" value="1"/>
</dbReference>
<feature type="domain" description="HTH cro/C1-type" evidence="1">
    <location>
        <begin position="33"/>
        <end position="84"/>
    </location>
</feature>
<keyword evidence="3" id="KW-1185">Reference proteome</keyword>
<dbReference type="Pfam" id="PF13560">
    <property type="entry name" value="HTH_31"/>
    <property type="match status" value="1"/>
</dbReference>
<dbReference type="InterPro" id="IPR010982">
    <property type="entry name" value="Lambda_DNA-bd_dom_sf"/>
</dbReference>
<dbReference type="SMART" id="SM00530">
    <property type="entry name" value="HTH_XRE"/>
    <property type="match status" value="1"/>
</dbReference>
<dbReference type="EMBL" id="BAABAU010000001">
    <property type="protein sequence ID" value="GAA4265623.1"/>
    <property type="molecule type" value="Genomic_DNA"/>
</dbReference>
<reference evidence="3" key="1">
    <citation type="journal article" date="2019" name="Int. J. Syst. Evol. Microbiol.">
        <title>The Global Catalogue of Microorganisms (GCM) 10K type strain sequencing project: providing services to taxonomists for standard genome sequencing and annotation.</title>
        <authorList>
            <consortium name="The Broad Institute Genomics Platform"/>
            <consortium name="The Broad Institute Genome Sequencing Center for Infectious Disease"/>
            <person name="Wu L."/>
            <person name="Ma J."/>
        </authorList>
    </citation>
    <scope>NUCLEOTIDE SEQUENCE [LARGE SCALE GENOMIC DNA]</scope>
    <source>
        <strain evidence="3">JCM 17442</strain>
    </source>
</reference>
<dbReference type="PANTHER" id="PTHR35010">
    <property type="entry name" value="BLL4672 PROTEIN-RELATED"/>
    <property type="match status" value="1"/>
</dbReference>
<dbReference type="Gene3D" id="1.10.260.40">
    <property type="entry name" value="lambda repressor-like DNA-binding domains"/>
    <property type="match status" value="1"/>
</dbReference>
<evidence type="ECO:0000313" key="3">
    <source>
        <dbReference type="Proteomes" id="UP001501594"/>
    </source>
</evidence>
<name>A0ABP8E0C0_9MICO</name>
<organism evidence="2 3">
    <name type="scientific">Frondihabitans peucedani</name>
    <dbReference type="NCBI Taxonomy" id="598626"/>
    <lineage>
        <taxon>Bacteria</taxon>
        <taxon>Bacillati</taxon>
        <taxon>Actinomycetota</taxon>
        <taxon>Actinomycetes</taxon>
        <taxon>Micrococcales</taxon>
        <taxon>Microbacteriaceae</taxon>
        <taxon>Frondihabitans</taxon>
    </lineage>
</organism>
<proteinExistence type="predicted"/>
<protein>
    <submittedName>
        <fullName evidence="2">Helix-turn-helix transcriptional regulator</fullName>
    </submittedName>
</protein>
<dbReference type="RefSeq" id="WP_344794140.1">
    <property type="nucleotide sequence ID" value="NZ_BAABAU010000001.1"/>
</dbReference>
<evidence type="ECO:0000313" key="2">
    <source>
        <dbReference type="EMBL" id="GAA4265623.1"/>
    </source>
</evidence>
<dbReference type="SUPFAM" id="SSF47413">
    <property type="entry name" value="lambda repressor-like DNA-binding domains"/>
    <property type="match status" value="1"/>
</dbReference>
<sequence>MTSREHGDLGSLLKMWRATVSPIDVGLPSGSSRKTPGLRREDLAQLAGLSVDYVIRLEQGRARNPSDQVAASIARALQLGDAERDHLFRVAGLLPPSPEVVPTHIPPGVQRLLTRLSESPIAVFSASWDLLAWSPLWAILLGDPSGRTPLERNVVAGTFGIGHPAYGEGTRVRHDDGGDHFKRSLVSDLRLVQGRYPQDPRLRSLVDDLLAQSPEFADLWAVGCVGEHQSERKTVLNSVVGDIEIDCDVFTVAGADLRIVAYTVPAGSPEAEKLEFLRASAGVAAGAGSLSA</sequence>
<dbReference type="Proteomes" id="UP001501594">
    <property type="component" value="Unassembled WGS sequence"/>
</dbReference>
<comment type="caution">
    <text evidence="2">The sequence shown here is derived from an EMBL/GenBank/DDBJ whole genome shotgun (WGS) entry which is preliminary data.</text>
</comment>
<dbReference type="Gene3D" id="3.30.450.180">
    <property type="match status" value="1"/>
</dbReference>
<gene>
    <name evidence="2" type="ORF">GCM10022256_12350</name>
</gene>
<evidence type="ECO:0000259" key="1">
    <source>
        <dbReference type="PROSITE" id="PS50943"/>
    </source>
</evidence>